<evidence type="ECO:0000313" key="7">
    <source>
        <dbReference type="Proteomes" id="UP001500897"/>
    </source>
</evidence>
<sequence length="557" mass="59815">MEQMYEQEAGADRRPVLVVGAGPVGLTAAAELRRRGVPVRCVDRAQGPSPLSKALAVWPRTLEVLRRLGGGKRIETHGLPIESLRYHSNNREVARIRFDDRTRPVTLPQPDVEALLGECLSELGGEVEWGTELVALEQDAHGVTVELRTADGTAVREEFSYVLGCDGASSTVRERLGIAFDGSTYAPLFALADVRVEGPLVHDANYYFCGPKGVVVLVGLPGGRFRVFTAAPAGTTREDIDLALIQRLLDDRGPGGLTLHDATWTTGFSVHARHAERTRVGRVFLAGDAAHIHSPAGGQGLNTGVQDAHNLAWKLALVHAGRAHETLLDSYADERGQVARTVIRQADLQTRAWTPTKRWHVALRDTALRVASALRLGDIAYVPGLAGLTYVYRQGAAVGPAGSVGGFTTGALAPDRTVWDRRTTRRVPLRLALTDLRMTLLVAGPGDHAVPAAATALAATLQQQYGDLVETRYLDTTDALLSDTAPRDAGLKRNDGRFALALVRPDGYVAVCGGGRGPELVRDWLRTAFPAQGHRPAATATAVTESDSESELKEALL</sequence>
<comment type="cofactor">
    <cofactor evidence="1">
        <name>FAD</name>
        <dbReference type="ChEBI" id="CHEBI:57692"/>
    </cofactor>
</comment>
<dbReference type="Proteomes" id="UP001500897">
    <property type="component" value="Unassembled WGS sequence"/>
</dbReference>
<evidence type="ECO:0000313" key="6">
    <source>
        <dbReference type="EMBL" id="GAA2116205.1"/>
    </source>
</evidence>
<dbReference type="InterPro" id="IPR036188">
    <property type="entry name" value="FAD/NAD-bd_sf"/>
</dbReference>
<organism evidence="6 7">
    <name type="scientific">Kitasatospora saccharophila</name>
    <dbReference type="NCBI Taxonomy" id="407973"/>
    <lineage>
        <taxon>Bacteria</taxon>
        <taxon>Bacillati</taxon>
        <taxon>Actinomycetota</taxon>
        <taxon>Actinomycetes</taxon>
        <taxon>Kitasatosporales</taxon>
        <taxon>Streptomycetaceae</taxon>
        <taxon>Kitasatospora</taxon>
    </lineage>
</organism>
<keyword evidence="7" id="KW-1185">Reference proteome</keyword>
<evidence type="ECO:0000256" key="2">
    <source>
        <dbReference type="ARBA" id="ARBA00022630"/>
    </source>
</evidence>
<evidence type="ECO:0000256" key="3">
    <source>
        <dbReference type="ARBA" id="ARBA00022827"/>
    </source>
</evidence>
<proteinExistence type="predicted"/>
<keyword evidence="3" id="KW-0274">FAD</keyword>
<protein>
    <recommendedName>
        <fullName evidence="5">FAD-binding domain-containing protein</fullName>
    </recommendedName>
</protein>
<dbReference type="Pfam" id="PF01494">
    <property type="entry name" value="FAD_binding_3"/>
    <property type="match status" value="1"/>
</dbReference>
<comment type="caution">
    <text evidence="6">The sequence shown here is derived from an EMBL/GenBank/DDBJ whole genome shotgun (WGS) entry which is preliminary data.</text>
</comment>
<dbReference type="Gene3D" id="3.30.70.2450">
    <property type="match status" value="1"/>
</dbReference>
<dbReference type="InterPro" id="IPR002938">
    <property type="entry name" value="FAD-bd"/>
</dbReference>
<name>A0ABP5JCS8_9ACTN</name>
<gene>
    <name evidence="6" type="ORF">GCM10009759_61630</name>
</gene>
<keyword evidence="2" id="KW-0285">Flavoprotein</keyword>
<dbReference type="Gene3D" id="3.50.50.60">
    <property type="entry name" value="FAD/NAD(P)-binding domain"/>
    <property type="match status" value="1"/>
</dbReference>
<dbReference type="PANTHER" id="PTHR43004:SF19">
    <property type="entry name" value="BINDING MONOOXYGENASE, PUTATIVE (JCVI)-RELATED"/>
    <property type="match status" value="1"/>
</dbReference>
<feature type="region of interest" description="Disordered" evidence="4">
    <location>
        <begin position="535"/>
        <end position="557"/>
    </location>
</feature>
<evidence type="ECO:0000256" key="1">
    <source>
        <dbReference type="ARBA" id="ARBA00001974"/>
    </source>
</evidence>
<evidence type="ECO:0000256" key="4">
    <source>
        <dbReference type="SAM" id="MobiDB-lite"/>
    </source>
</evidence>
<dbReference type="SUPFAM" id="SSF51905">
    <property type="entry name" value="FAD/NAD(P)-binding domain"/>
    <property type="match status" value="1"/>
</dbReference>
<feature type="domain" description="FAD-binding" evidence="5">
    <location>
        <begin position="15"/>
        <end position="345"/>
    </location>
</feature>
<reference evidence="7" key="1">
    <citation type="journal article" date="2019" name="Int. J. Syst. Evol. Microbiol.">
        <title>The Global Catalogue of Microorganisms (GCM) 10K type strain sequencing project: providing services to taxonomists for standard genome sequencing and annotation.</title>
        <authorList>
            <consortium name="The Broad Institute Genomics Platform"/>
            <consortium name="The Broad Institute Genome Sequencing Center for Infectious Disease"/>
            <person name="Wu L."/>
            <person name="Ma J."/>
        </authorList>
    </citation>
    <scope>NUCLEOTIDE SEQUENCE [LARGE SCALE GENOMIC DNA]</scope>
    <source>
        <strain evidence="7">JCM 14559</strain>
    </source>
</reference>
<accession>A0ABP5JCS8</accession>
<dbReference type="EMBL" id="BAAANS010000054">
    <property type="protein sequence ID" value="GAA2116205.1"/>
    <property type="molecule type" value="Genomic_DNA"/>
</dbReference>
<dbReference type="InterPro" id="IPR050641">
    <property type="entry name" value="RIFMO-like"/>
</dbReference>
<dbReference type="PRINTS" id="PR00420">
    <property type="entry name" value="RNGMNOXGNASE"/>
</dbReference>
<dbReference type="PANTHER" id="PTHR43004">
    <property type="entry name" value="TRK SYSTEM POTASSIUM UPTAKE PROTEIN"/>
    <property type="match status" value="1"/>
</dbReference>
<evidence type="ECO:0000259" key="5">
    <source>
        <dbReference type="Pfam" id="PF01494"/>
    </source>
</evidence>